<proteinExistence type="predicted"/>
<reference evidence="3" key="1">
    <citation type="submission" date="2012-12" db="EMBL/GenBank/DDBJ databases">
        <authorList>
            <person name="Hellsten U."/>
            <person name="Grimwood J."/>
            <person name="Chapman J.A."/>
            <person name="Shapiro H."/>
            <person name="Aerts A."/>
            <person name="Otillar R.P."/>
            <person name="Terry A.Y."/>
            <person name="Boore J.L."/>
            <person name="Simakov O."/>
            <person name="Marletaz F."/>
            <person name="Cho S.-J."/>
            <person name="Edsinger-Gonzales E."/>
            <person name="Havlak P."/>
            <person name="Kuo D.-H."/>
            <person name="Larsson T."/>
            <person name="Lv J."/>
            <person name="Arendt D."/>
            <person name="Savage R."/>
            <person name="Osoegawa K."/>
            <person name="de Jong P."/>
            <person name="Lindberg D.R."/>
            <person name="Seaver E.C."/>
            <person name="Weisblat D.A."/>
            <person name="Putnam N.H."/>
            <person name="Grigoriev I.V."/>
            <person name="Rokhsar D.S."/>
        </authorList>
    </citation>
    <scope>NUCLEOTIDE SEQUENCE</scope>
</reference>
<name>T1FI88_HELRO</name>
<dbReference type="InParanoid" id="T1FI88"/>
<protein>
    <submittedName>
        <fullName evidence="1 2">Uncharacterized protein</fullName>
    </submittedName>
</protein>
<dbReference type="RefSeq" id="XP_009030982.1">
    <property type="nucleotide sequence ID" value="XM_009032734.1"/>
</dbReference>
<reference evidence="1 3" key="2">
    <citation type="journal article" date="2013" name="Nature">
        <title>Insights into bilaterian evolution from three spiralian genomes.</title>
        <authorList>
            <person name="Simakov O."/>
            <person name="Marletaz F."/>
            <person name="Cho S.J."/>
            <person name="Edsinger-Gonzales E."/>
            <person name="Havlak P."/>
            <person name="Hellsten U."/>
            <person name="Kuo D.H."/>
            <person name="Larsson T."/>
            <person name="Lv J."/>
            <person name="Arendt D."/>
            <person name="Savage R."/>
            <person name="Osoegawa K."/>
            <person name="de Jong P."/>
            <person name="Grimwood J."/>
            <person name="Chapman J.A."/>
            <person name="Shapiro H."/>
            <person name="Aerts A."/>
            <person name="Otillar R.P."/>
            <person name="Terry A.Y."/>
            <person name="Boore J.L."/>
            <person name="Grigoriev I.V."/>
            <person name="Lindberg D.R."/>
            <person name="Seaver E.C."/>
            <person name="Weisblat D.A."/>
            <person name="Putnam N.H."/>
            <person name="Rokhsar D.S."/>
        </authorList>
    </citation>
    <scope>NUCLEOTIDE SEQUENCE</scope>
</reference>
<dbReference type="GeneID" id="20208537"/>
<dbReference type="AlphaFoldDB" id="T1FI88"/>
<evidence type="ECO:0000313" key="3">
    <source>
        <dbReference type="Proteomes" id="UP000015101"/>
    </source>
</evidence>
<dbReference type="CTD" id="20208537"/>
<dbReference type="HOGENOM" id="CLU_1490607_0_0_1"/>
<sequence>MVSDLQNILLVKCDVFGLLEEAWKRKKFVNHRSLSRYDIKLLISIFSSLIQLYFGMAGLQRIGCTESHDDTVCNKKRCNERKNLWKHGTKNRRQYLTETQSNKKKDENKARRNTERAILELLVNNESVDHPLFVVSLEKEHKVMKIWQVSCHKWDLEDDSCTYFGHIKERGKRCFYCQVYE</sequence>
<evidence type="ECO:0000313" key="1">
    <source>
        <dbReference type="EMBL" id="ESN90889.1"/>
    </source>
</evidence>
<dbReference type="EnsemblMetazoa" id="HelroT182467">
    <property type="protein sequence ID" value="HelroP182467"/>
    <property type="gene ID" value="HelroG182467"/>
</dbReference>
<dbReference type="EMBL" id="KB097739">
    <property type="protein sequence ID" value="ESN90889.1"/>
    <property type="molecule type" value="Genomic_DNA"/>
</dbReference>
<dbReference type="KEGG" id="hro:HELRODRAFT_182467"/>
<reference evidence="2" key="3">
    <citation type="submission" date="2015-06" db="UniProtKB">
        <authorList>
            <consortium name="EnsemblMetazoa"/>
        </authorList>
    </citation>
    <scope>IDENTIFICATION</scope>
</reference>
<gene>
    <name evidence="2" type="primary">20208537</name>
    <name evidence="1" type="ORF">HELRODRAFT_182467</name>
</gene>
<evidence type="ECO:0000313" key="2">
    <source>
        <dbReference type="EnsemblMetazoa" id="HelroP182467"/>
    </source>
</evidence>
<dbReference type="Proteomes" id="UP000015101">
    <property type="component" value="Unassembled WGS sequence"/>
</dbReference>
<dbReference type="EMBL" id="AMQM01008214">
    <property type="status" value="NOT_ANNOTATED_CDS"/>
    <property type="molecule type" value="Genomic_DNA"/>
</dbReference>
<keyword evidence="3" id="KW-1185">Reference proteome</keyword>
<accession>T1FI88</accession>
<organism evidence="2 3">
    <name type="scientific">Helobdella robusta</name>
    <name type="common">Californian leech</name>
    <dbReference type="NCBI Taxonomy" id="6412"/>
    <lineage>
        <taxon>Eukaryota</taxon>
        <taxon>Metazoa</taxon>
        <taxon>Spiralia</taxon>
        <taxon>Lophotrochozoa</taxon>
        <taxon>Annelida</taxon>
        <taxon>Clitellata</taxon>
        <taxon>Hirudinea</taxon>
        <taxon>Rhynchobdellida</taxon>
        <taxon>Glossiphoniidae</taxon>
        <taxon>Helobdella</taxon>
    </lineage>
</organism>